<proteinExistence type="predicted"/>
<dbReference type="SUPFAM" id="SSF52540">
    <property type="entry name" value="P-loop containing nucleoside triphosphate hydrolases"/>
    <property type="match status" value="1"/>
</dbReference>
<keyword evidence="4" id="KW-1185">Reference proteome</keyword>
<organism evidence="3 4">
    <name type="scientific">Psilocybe cyanescens</name>
    <dbReference type="NCBI Taxonomy" id="93625"/>
    <lineage>
        <taxon>Eukaryota</taxon>
        <taxon>Fungi</taxon>
        <taxon>Dikarya</taxon>
        <taxon>Basidiomycota</taxon>
        <taxon>Agaricomycotina</taxon>
        <taxon>Agaricomycetes</taxon>
        <taxon>Agaricomycetidae</taxon>
        <taxon>Agaricales</taxon>
        <taxon>Agaricineae</taxon>
        <taxon>Strophariaceae</taxon>
        <taxon>Psilocybe</taxon>
    </lineage>
</organism>
<dbReference type="InterPro" id="IPR006073">
    <property type="entry name" value="GTP-bd"/>
</dbReference>
<dbReference type="Pfam" id="PF01926">
    <property type="entry name" value="MMR_HSR1"/>
    <property type="match status" value="1"/>
</dbReference>
<dbReference type="InParanoid" id="A0A409WR91"/>
<dbReference type="CDD" id="cd00882">
    <property type="entry name" value="Ras_like_GTPase"/>
    <property type="match status" value="1"/>
</dbReference>
<evidence type="ECO:0000259" key="2">
    <source>
        <dbReference type="Pfam" id="PF01926"/>
    </source>
</evidence>
<name>A0A409WR91_PSICY</name>
<gene>
    <name evidence="3" type="ORF">CVT25_014515</name>
</gene>
<comment type="caution">
    <text evidence="3">The sequence shown here is derived from an EMBL/GenBank/DDBJ whole genome shotgun (WGS) entry which is preliminary data.</text>
</comment>
<dbReference type="Proteomes" id="UP000283269">
    <property type="component" value="Unassembled WGS sequence"/>
</dbReference>
<dbReference type="OrthoDB" id="8954335at2759"/>
<feature type="domain" description="G" evidence="2">
    <location>
        <begin position="48"/>
        <end position="121"/>
    </location>
</feature>
<dbReference type="AlphaFoldDB" id="A0A409WR91"/>
<sequence length="402" mass="45747">MHRHVPTKNLSIHQVPENTDYETSSHNCVNHSIAEACNGLIRYYNDRVMGATGTGKTTFINLASGANLRVGRGLQSCTSKVQVAQSFELDGRSVTLIDTPGFDDTTKSDAEILRMIAVFLATAYEKQKRLAGVIYIHRISDFRMTGISSRNFKMFRELCGESTLRNVVIVTNMWGEVSRDVGEAREQELANQDMFFKPVLEKGALFLRHENTRETAHNVLRHIIENHPVSLQIQRELIDEGKDISQTAAGAELNREMMEQIQKHRQELRSLQEEMQEAIRTKDEETRRELEIETKKLQTEMNRVENESKKLASEYNAEKSRMEQRMQEISESSRKENERAAAEYNQQLSGLQAQLSRTSSDAVQQRAELESRIEALQQSHHNNGGGFFAKLGRALDGMFGLN</sequence>
<reference evidence="3 4" key="1">
    <citation type="journal article" date="2018" name="Evol. Lett.">
        <title>Horizontal gene cluster transfer increased hallucinogenic mushroom diversity.</title>
        <authorList>
            <person name="Reynolds H.T."/>
            <person name="Vijayakumar V."/>
            <person name="Gluck-Thaler E."/>
            <person name="Korotkin H.B."/>
            <person name="Matheny P.B."/>
            <person name="Slot J.C."/>
        </authorList>
    </citation>
    <scope>NUCLEOTIDE SEQUENCE [LARGE SCALE GENOMIC DNA]</scope>
    <source>
        <strain evidence="3 4">2631</strain>
    </source>
</reference>
<dbReference type="GO" id="GO:0005525">
    <property type="term" value="F:GTP binding"/>
    <property type="evidence" value="ECO:0007669"/>
    <property type="project" value="InterPro"/>
</dbReference>
<feature type="region of interest" description="Disordered" evidence="1">
    <location>
        <begin position="301"/>
        <end position="338"/>
    </location>
</feature>
<dbReference type="EMBL" id="NHYD01003290">
    <property type="protein sequence ID" value="PPQ81007.1"/>
    <property type="molecule type" value="Genomic_DNA"/>
</dbReference>
<protein>
    <recommendedName>
        <fullName evidence="2">G domain-containing protein</fullName>
    </recommendedName>
</protein>
<evidence type="ECO:0000256" key="1">
    <source>
        <dbReference type="SAM" id="MobiDB-lite"/>
    </source>
</evidence>
<dbReference type="InterPro" id="IPR027417">
    <property type="entry name" value="P-loop_NTPase"/>
</dbReference>
<accession>A0A409WR91</accession>
<dbReference type="Gene3D" id="3.40.50.300">
    <property type="entry name" value="P-loop containing nucleotide triphosphate hydrolases"/>
    <property type="match status" value="1"/>
</dbReference>
<evidence type="ECO:0000313" key="3">
    <source>
        <dbReference type="EMBL" id="PPQ81007.1"/>
    </source>
</evidence>
<evidence type="ECO:0000313" key="4">
    <source>
        <dbReference type="Proteomes" id="UP000283269"/>
    </source>
</evidence>
<dbReference type="STRING" id="93625.A0A409WR91"/>